<dbReference type="GO" id="GO:0020037">
    <property type="term" value="F:heme binding"/>
    <property type="evidence" value="ECO:0007669"/>
    <property type="project" value="InterPro"/>
</dbReference>
<dbReference type="SUPFAM" id="SSF46626">
    <property type="entry name" value="Cytochrome c"/>
    <property type="match status" value="1"/>
</dbReference>
<feature type="signal peptide" evidence="1">
    <location>
        <begin position="1"/>
        <end position="17"/>
    </location>
</feature>
<sequence>MTCCAACGLLASGAACALDVQLPQETATLRPSSLPGAANAAQCLMCHSADYMSSQPPMGKSFWEAEVNKMIKTYGAPIPVDQVSAITEYLNSVYGADAQKPAK</sequence>
<dbReference type="GO" id="GO:0009055">
    <property type="term" value="F:electron transfer activity"/>
    <property type="evidence" value="ECO:0007669"/>
    <property type="project" value="InterPro"/>
</dbReference>
<evidence type="ECO:0000313" key="2">
    <source>
        <dbReference type="EMBL" id="RXN83426.1"/>
    </source>
</evidence>
<protein>
    <submittedName>
        <fullName evidence="2">Sulfite:cytochrome C oxidoreductase subunit B</fullName>
    </submittedName>
</protein>
<keyword evidence="3" id="KW-1185">Reference proteome</keyword>
<accession>A0A4V1MRE2</accession>
<dbReference type="Gene3D" id="1.10.760.10">
    <property type="entry name" value="Cytochrome c-like domain"/>
    <property type="match status" value="1"/>
</dbReference>
<feature type="chain" id="PRO_5020925399" evidence="1">
    <location>
        <begin position="18"/>
        <end position="103"/>
    </location>
</feature>
<dbReference type="Proteomes" id="UP000290849">
    <property type="component" value="Unassembled WGS sequence"/>
</dbReference>
<dbReference type="AlphaFoldDB" id="A0A4V1MRE2"/>
<dbReference type="OrthoDB" id="8593494at2"/>
<gene>
    <name evidence="2" type="ORF">C7R54_28235</name>
</gene>
<proteinExistence type="predicted"/>
<evidence type="ECO:0000256" key="1">
    <source>
        <dbReference type="SAM" id="SignalP"/>
    </source>
</evidence>
<organism evidence="2 3">
    <name type="scientific">Achromobacter aloeverae</name>
    <dbReference type="NCBI Taxonomy" id="1750518"/>
    <lineage>
        <taxon>Bacteria</taxon>
        <taxon>Pseudomonadati</taxon>
        <taxon>Pseudomonadota</taxon>
        <taxon>Betaproteobacteria</taxon>
        <taxon>Burkholderiales</taxon>
        <taxon>Alcaligenaceae</taxon>
        <taxon>Achromobacter</taxon>
    </lineage>
</organism>
<comment type="caution">
    <text evidence="2">The sequence shown here is derived from an EMBL/GenBank/DDBJ whole genome shotgun (WGS) entry which is preliminary data.</text>
</comment>
<dbReference type="EMBL" id="PYAL01000010">
    <property type="protein sequence ID" value="RXN83426.1"/>
    <property type="molecule type" value="Genomic_DNA"/>
</dbReference>
<reference evidence="2 3" key="1">
    <citation type="journal article" date="2017" name="Int. J. Syst. Evol. Microbiol.">
        <title>Achromobacter aloeverae sp. nov., isolated from the root of Aloe vera (L.) Burm.f.</title>
        <authorList>
            <person name="Kuncharoen N."/>
            <person name="Muramatsu Y."/>
            <person name="Shibata C."/>
            <person name="Kamakura Y."/>
            <person name="Nakagawa Y."/>
            <person name="Tanasupawat S."/>
        </authorList>
    </citation>
    <scope>NUCLEOTIDE SEQUENCE [LARGE SCALE GENOMIC DNA]</scope>
    <source>
        <strain evidence="2 3">AVA-1</strain>
    </source>
</reference>
<name>A0A4V1MRE2_9BURK</name>
<evidence type="ECO:0000313" key="3">
    <source>
        <dbReference type="Proteomes" id="UP000290849"/>
    </source>
</evidence>
<dbReference type="InterPro" id="IPR036909">
    <property type="entry name" value="Cyt_c-like_dom_sf"/>
</dbReference>
<keyword evidence="1" id="KW-0732">Signal</keyword>